<dbReference type="InterPro" id="IPR025870">
    <property type="entry name" value="Glyoxalase-like_dom"/>
</dbReference>
<dbReference type="Pfam" id="PF13468">
    <property type="entry name" value="Glyoxalase_3"/>
    <property type="match status" value="1"/>
</dbReference>
<comment type="caution">
    <text evidence="2">The sequence shown here is derived from an EMBL/GenBank/DDBJ whole genome shotgun (WGS) entry which is preliminary data.</text>
</comment>
<feature type="domain" description="Glyoxalase-like" evidence="1">
    <location>
        <begin position="5"/>
        <end position="194"/>
    </location>
</feature>
<proteinExistence type="predicted"/>
<dbReference type="PANTHER" id="PTHR40265:SF1">
    <property type="entry name" value="GLYOXALASE-LIKE DOMAIN-CONTAINING PROTEIN"/>
    <property type="match status" value="1"/>
</dbReference>
<evidence type="ECO:0000313" key="2">
    <source>
        <dbReference type="EMBL" id="MFC4736332.1"/>
    </source>
</evidence>
<evidence type="ECO:0000313" key="3">
    <source>
        <dbReference type="Proteomes" id="UP001595896"/>
    </source>
</evidence>
<protein>
    <submittedName>
        <fullName evidence="2">VOC family protein</fullName>
    </submittedName>
</protein>
<dbReference type="SUPFAM" id="SSF54593">
    <property type="entry name" value="Glyoxalase/Bleomycin resistance protein/Dihydroxybiphenyl dioxygenase"/>
    <property type="match status" value="1"/>
</dbReference>
<accession>A0ABV9NSH9</accession>
<dbReference type="EMBL" id="JBHSGK010000005">
    <property type="protein sequence ID" value="MFC4736332.1"/>
    <property type="molecule type" value="Genomic_DNA"/>
</dbReference>
<sequence length="247" mass="27850">MKLEWDHVVHYVNDPEQAAEQCRSAGLTVKAGGSHEKWGTWNRLLYADLTYMEFIGIENESIVREPEERNLISLDSLKHLPDDEVMSRIALRTNDLDQALEQLRDNGIEASIKSGERRTADGTLLTWRMLPIEGETAGVPYPFLMEWGDDEKARRRMLHQLGALTHEAGDLTAVGAVWETPDPENVASEWSRLFGFRQDGTDLWLNDCRLSFHKGEHAGLKEVKLTSAGSKLAGRTLTIGSGRYVFD</sequence>
<gene>
    <name evidence="2" type="ORF">ACFO4L_07015</name>
</gene>
<dbReference type="PANTHER" id="PTHR40265">
    <property type="entry name" value="BLL2707 PROTEIN"/>
    <property type="match status" value="1"/>
</dbReference>
<dbReference type="InterPro" id="IPR029068">
    <property type="entry name" value="Glyas_Bleomycin-R_OHBP_Dase"/>
</dbReference>
<dbReference type="RefSeq" id="WP_377908982.1">
    <property type="nucleotide sequence ID" value="NZ_JBHSGK010000005.1"/>
</dbReference>
<keyword evidence="3" id="KW-1185">Reference proteome</keyword>
<dbReference type="Proteomes" id="UP001595896">
    <property type="component" value="Unassembled WGS sequence"/>
</dbReference>
<name>A0ABV9NSH9_9BACI</name>
<reference evidence="3" key="1">
    <citation type="journal article" date="2019" name="Int. J. Syst. Evol. Microbiol.">
        <title>The Global Catalogue of Microorganisms (GCM) 10K type strain sequencing project: providing services to taxonomists for standard genome sequencing and annotation.</title>
        <authorList>
            <consortium name="The Broad Institute Genomics Platform"/>
            <consortium name="The Broad Institute Genome Sequencing Center for Infectious Disease"/>
            <person name="Wu L."/>
            <person name="Ma J."/>
        </authorList>
    </citation>
    <scope>NUCLEOTIDE SEQUENCE [LARGE SCALE GENOMIC DNA]</scope>
    <source>
        <strain evidence="3">JCM 12165</strain>
    </source>
</reference>
<dbReference type="Gene3D" id="3.10.180.10">
    <property type="entry name" value="2,3-Dihydroxybiphenyl 1,2-Dioxygenase, domain 1"/>
    <property type="match status" value="1"/>
</dbReference>
<evidence type="ECO:0000259" key="1">
    <source>
        <dbReference type="Pfam" id="PF13468"/>
    </source>
</evidence>
<organism evidence="2 3">
    <name type="scientific">Bacillus daqingensis</name>
    <dbReference type="NCBI Taxonomy" id="872396"/>
    <lineage>
        <taxon>Bacteria</taxon>
        <taxon>Bacillati</taxon>
        <taxon>Bacillota</taxon>
        <taxon>Bacilli</taxon>
        <taxon>Bacillales</taxon>
        <taxon>Bacillaceae</taxon>
        <taxon>Bacillus</taxon>
    </lineage>
</organism>